<keyword evidence="3" id="KW-1185">Reference proteome</keyword>
<feature type="chain" id="PRO_5045913595" description="NlpE-like protein" evidence="1">
    <location>
        <begin position="19"/>
        <end position="180"/>
    </location>
</feature>
<reference evidence="3" key="1">
    <citation type="submission" date="2021-03" db="EMBL/GenBank/DDBJ databases">
        <title>Assistant Professor.</title>
        <authorList>
            <person name="Huq M.A."/>
        </authorList>
    </citation>
    <scope>NUCLEOTIDE SEQUENCE [LARGE SCALE GENOMIC DNA]</scope>
    <source>
        <strain evidence="3">MAH-28</strain>
    </source>
</reference>
<sequence length="180" mass="20146">MKTICTLFFLLIAQLSVAQTAAADNRPSDAITFQPIPKGPDIYGFFEGRIPCEGIVPQLQLVTDKPCEKLKCRLELHRDPASSKPTTFKLRIVGAGEVKQQDGDSYRLLNMEGTWHTEKGMPGDAKAGLYVLEPATVNTKLYLWKGDDNVLFVLDNNKTFRTGNEYYSYTFNRIVPVPGK</sequence>
<gene>
    <name evidence="2" type="ORF">J7I43_05980</name>
</gene>
<dbReference type="EMBL" id="JAGHKP010000001">
    <property type="protein sequence ID" value="MBO9151748.1"/>
    <property type="molecule type" value="Genomic_DNA"/>
</dbReference>
<dbReference type="Proteomes" id="UP000679126">
    <property type="component" value="Unassembled WGS sequence"/>
</dbReference>
<feature type="signal peptide" evidence="1">
    <location>
        <begin position="1"/>
        <end position="18"/>
    </location>
</feature>
<comment type="caution">
    <text evidence="2">The sequence shown here is derived from an EMBL/GenBank/DDBJ whole genome shotgun (WGS) entry which is preliminary data.</text>
</comment>
<protein>
    <recommendedName>
        <fullName evidence="4">NlpE-like protein</fullName>
    </recommendedName>
</protein>
<organism evidence="2 3">
    <name type="scientific">Chitinophaga chungangae</name>
    <dbReference type="NCBI Taxonomy" id="2821488"/>
    <lineage>
        <taxon>Bacteria</taxon>
        <taxon>Pseudomonadati</taxon>
        <taxon>Bacteroidota</taxon>
        <taxon>Chitinophagia</taxon>
        <taxon>Chitinophagales</taxon>
        <taxon>Chitinophagaceae</taxon>
        <taxon>Chitinophaga</taxon>
    </lineage>
</organism>
<evidence type="ECO:0008006" key="4">
    <source>
        <dbReference type="Google" id="ProtNLM"/>
    </source>
</evidence>
<proteinExistence type="predicted"/>
<keyword evidence="1" id="KW-0732">Signal</keyword>
<evidence type="ECO:0000313" key="2">
    <source>
        <dbReference type="EMBL" id="MBO9151748.1"/>
    </source>
</evidence>
<evidence type="ECO:0000256" key="1">
    <source>
        <dbReference type="SAM" id="SignalP"/>
    </source>
</evidence>
<evidence type="ECO:0000313" key="3">
    <source>
        <dbReference type="Proteomes" id="UP000679126"/>
    </source>
</evidence>
<dbReference type="RefSeq" id="WP_209144245.1">
    <property type="nucleotide sequence ID" value="NZ_JAGHKP010000001.1"/>
</dbReference>
<name>A0ABS3YBN4_9BACT</name>
<accession>A0ABS3YBN4</accession>